<dbReference type="PANTHER" id="PTHR10390">
    <property type="entry name" value="HOMEOBOX PROTEIN SIX"/>
    <property type="match status" value="1"/>
</dbReference>
<dbReference type="KEGG" id="bfo:118430011"/>
<reference evidence="7" key="1">
    <citation type="journal article" date="2020" name="Nat. Ecol. Evol.">
        <title>Deeply conserved synteny resolves early events in vertebrate evolution.</title>
        <authorList>
            <person name="Simakov O."/>
            <person name="Marletaz F."/>
            <person name="Yue J.X."/>
            <person name="O'Connell B."/>
            <person name="Jenkins J."/>
            <person name="Brandt A."/>
            <person name="Calef R."/>
            <person name="Tung C.H."/>
            <person name="Huang T.K."/>
            <person name="Schmutz J."/>
            <person name="Satoh N."/>
            <person name="Yu J.K."/>
            <person name="Putnam N.H."/>
            <person name="Green R.E."/>
            <person name="Rokhsar D.S."/>
        </authorList>
    </citation>
    <scope>NUCLEOTIDE SEQUENCE [LARGE SCALE GENOMIC DNA]</scope>
    <source>
        <strain evidence="7">S238N-H82</strain>
    </source>
</reference>
<dbReference type="PROSITE" id="PS50071">
    <property type="entry name" value="HOMEOBOX_2"/>
    <property type="match status" value="1"/>
</dbReference>
<reference evidence="8" key="2">
    <citation type="submission" date="2025-08" db="UniProtKB">
        <authorList>
            <consortium name="RefSeq"/>
        </authorList>
    </citation>
    <scope>IDENTIFICATION</scope>
    <source>
        <strain evidence="8">S238N-H82</strain>
        <tissue evidence="8">Testes</tissue>
    </source>
</reference>
<feature type="region of interest" description="Disordered" evidence="5">
    <location>
        <begin position="165"/>
        <end position="198"/>
    </location>
</feature>
<dbReference type="InterPro" id="IPR031701">
    <property type="entry name" value="SIX1_SD"/>
</dbReference>
<organism evidence="7 8">
    <name type="scientific">Branchiostoma floridae</name>
    <name type="common">Florida lancelet</name>
    <name type="synonym">Amphioxus</name>
    <dbReference type="NCBI Taxonomy" id="7739"/>
    <lineage>
        <taxon>Eukaryota</taxon>
        <taxon>Metazoa</taxon>
        <taxon>Chordata</taxon>
        <taxon>Cephalochordata</taxon>
        <taxon>Leptocardii</taxon>
        <taxon>Amphioxiformes</taxon>
        <taxon>Branchiostomatidae</taxon>
        <taxon>Branchiostoma</taxon>
    </lineage>
</organism>
<dbReference type="GO" id="GO:0006357">
    <property type="term" value="P:regulation of transcription by RNA polymerase II"/>
    <property type="evidence" value="ECO:0000318"/>
    <property type="project" value="GO_Central"/>
</dbReference>
<dbReference type="AlphaFoldDB" id="A0A9J7NBL2"/>
<dbReference type="SMART" id="SM00389">
    <property type="entry name" value="HOX"/>
    <property type="match status" value="1"/>
</dbReference>
<keyword evidence="3 4" id="KW-0539">Nucleus</keyword>
<dbReference type="Proteomes" id="UP000001554">
    <property type="component" value="Chromosome 14"/>
</dbReference>
<feature type="region of interest" description="Disordered" evidence="5">
    <location>
        <begin position="249"/>
        <end position="279"/>
    </location>
</feature>
<feature type="DNA-binding region" description="Homeobox" evidence="4">
    <location>
        <begin position="83"/>
        <end position="145"/>
    </location>
</feature>
<dbReference type="SUPFAM" id="SSF46689">
    <property type="entry name" value="Homeodomain-like"/>
    <property type="match status" value="1"/>
</dbReference>
<comment type="subcellular location">
    <subcellularLocation>
        <location evidence="4">Nucleus</location>
    </subcellularLocation>
</comment>
<feature type="compositionally biased region" description="Polar residues" evidence="5">
    <location>
        <begin position="262"/>
        <end position="273"/>
    </location>
</feature>
<dbReference type="Gene3D" id="1.10.10.60">
    <property type="entry name" value="Homeodomain-like"/>
    <property type="match status" value="1"/>
</dbReference>
<evidence type="ECO:0000256" key="3">
    <source>
        <dbReference type="ARBA" id="ARBA00023242"/>
    </source>
</evidence>
<evidence type="ECO:0000256" key="5">
    <source>
        <dbReference type="SAM" id="MobiDB-lite"/>
    </source>
</evidence>
<dbReference type="InterPro" id="IPR008422">
    <property type="entry name" value="KN_HD"/>
</dbReference>
<dbReference type="GO" id="GO:0000981">
    <property type="term" value="F:DNA-binding transcription factor activity, RNA polymerase II-specific"/>
    <property type="evidence" value="ECO:0000318"/>
    <property type="project" value="GO_Central"/>
</dbReference>
<evidence type="ECO:0000313" key="8">
    <source>
        <dbReference type="RefSeq" id="XP_035696586.1"/>
    </source>
</evidence>
<evidence type="ECO:0000256" key="2">
    <source>
        <dbReference type="ARBA" id="ARBA00023155"/>
    </source>
</evidence>
<name>A0A9J7NBL2_BRAFL</name>
<keyword evidence="2 4" id="KW-0371">Homeobox</keyword>
<dbReference type="Pfam" id="PF05920">
    <property type="entry name" value="Homeobox_KN"/>
    <property type="match status" value="1"/>
</dbReference>
<dbReference type="InterPro" id="IPR009057">
    <property type="entry name" value="Homeodomain-like_sf"/>
</dbReference>
<feature type="domain" description="Homeobox" evidence="6">
    <location>
        <begin position="81"/>
        <end position="144"/>
    </location>
</feature>
<dbReference type="GO" id="GO:0000978">
    <property type="term" value="F:RNA polymerase II cis-regulatory region sequence-specific DNA binding"/>
    <property type="evidence" value="ECO:0000318"/>
    <property type="project" value="GO_Central"/>
</dbReference>
<gene>
    <name evidence="8" type="primary">LOC118430011</name>
</gene>
<feature type="compositionally biased region" description="Basic and acidic residues" evidence="5">
    <location>
        <begin position="251"/>
        <end position="261"/>
    </location>
</feature>
<dbReference type="GeneID" id="118430011"/>
<dbReference type="CDD" id="cd00086">
    <property type="entry name" value="homeodomain"/>
    <property type="match status" value="1"/>
</dbReference>
<dbReference type="GO" id="GO:0005667">
    <property type="term" value="C:transcription regulator complex"/>
    <property type="evidence" value="ECO:0000318"/>
    <property type="project" value="GO_Central"/>
</dbReference>
<dbReference type="RefSeq" id="XP_035696586.1">
    <property type="nucleotide sequence ID" value="XM_035840693.1"/>
</dbReference>
<evidence type="ECO:0000256" key="1">
    <source>
        <dbReference type="ARBA" id="ARBA00023125"/>
    </source>
</evidence>
<evidence type="ECO:0000256" key="4">
    <source>
        <dbReference type="PROSITE-ProRule" id="PRU00108"/>
    </source>
</evidence>
<proteinExistence type="predicted"/>
<evidence type="ECO:0000313" key="7">
    <source>
        <dbReference type="Proteomes" id="UP000001554"/>
    </source>
</evidence>
<sequence>MDLYKSNPWVYRALITEHLWSGEFNMVFQLIQNYPFGPSADLVQLWDEAHYRQVERSTGKPLTSVGKFRVRKRFPPPLSIAPHGRKMLTLHREAKKKLQAWFLDHLYHPYPSRAEKYDLAKLTDLTIKQVSTWFQNTRRRLHQRQDTNWDKSPWIDLDITSLKRSQSSPDEEQYYKDCGVSSRVQEEDNKRDLEEKKTVDNSKGHFSLGYSPISENVSCNESVSTVKNIQGLPQLSYLAANKRYTPQGSCHKGDGDTKCAEDNTTQDISNESAHTQDKCPSPMFAYKENQTHIDGKEKASGLKEQFLPYLDDNSNLQHCAQLCAICSQTCLSSTSVQPTFLHITGGDPHSASAHTSFIPGLYPVHGDVCNAAQQITPGDSSSPHPVTYWGPNPAEPWDPYPAPVTVSGDCLIYTELQTVASLLVSDGTESTKWYTWPTATDGSVPSYGLERLALGDQPGAVAALYSTDIANIAASPGATDTDISVTVSDAHPGAIDRGIPVAAAPGAVHGATDTVIPVNIAVPGATCPYMSPAFPGAVHDATGIVIPAAVHSATDTGFHIAVPGAEQPAITVDTVETYLKRDPNELTSVACALLDLTSSCVESLGN</sequence>
<dbReference type="OrthoDB" id="5399138at2759"/>
<dbReference type="PANTHER" id="PTHR10390:SF61">
    <property type="entry name" value="HOMEOBOX PROTEIN SIX2"/>
    <property type="match status" value="1"/>
</dbReference>
<dbReference type="InterPro" id="IPR001356">
    <property type="entry name" value="HD"/>
</dbReference>
<protein>
    <submittedName>
        <fullName evidence="8">Uncharacterized protein LOC118430011</fullName>
    </submittedName>
</protein>
<keyword evidence="7" id="KW-1185">Reference proteome</keyword>
<feature type="compositionally biased region" description="Basic and acidic residues" evidence="5">
    <location>
        <begin position="184"/>
        <end position="198"/>
    </location>
</feature>
<dbReference type="GO" id="GO:0005634">
    <property type="term" value="C:nucleus"/>
    <property type="evidence" value="ECO:0000318"/>
    <property type="project" value="GO_Central"/>
</dbReference>
<evidence type="ECO:0000259" key="6">
    <source>
        <dbReference type="PROSITE" id="PS50071"/>
    </source>
</evidence>
<accession>A0A9J7NBL2</accession>
<dbReference type="Pfam" id="PF16878">
    <property type="entry name" value="SIX1_SD"/>
    <property type="match status" value="1"/>
</dbReference>
<keyword evidence="1 4" id="KW-0238">DNA-binding</keyword>